<name>A0A1I0ICI0_9BACI</name>
<feature type="coiled-coil region" evidence="5">
    <location>
        <begin position="62"/>
        <end position="89"/>
    </location>
</feature>
<dbReference type="NCBIfam" id="TIGR02890">
    <property type="entry name" value="bacill_yteA"/>
    <property type="match status" value="1"/>
</dbReference>
<feature type="zinc finger region" description="dksA C4-type" evidence="4">
    <location>
        <begin position="94"/>
        <end position="118"/>
    </location>
</feature>
<dbReference type="SUPFAM" id="SSF57716">
    <property type="entry name" value="Glucocorticoid receptor-like (DNA-binding domain)"/>
    <property type="match status" value="1"/>
</dbReference>
<dbReference type="EMBL" id="FOHJ01000011">
    <property type="protein sequence ID" value="SET93627.1"/>
    <property type="molecule type" value="Genomic_DNA"/>
</dbReference>
<reference evidence="9" key="1">
    <citation type="submission" date="2016-10" db="EMBL/GenBank/DDBJ databases">
        <authorList>
            <person name="Varghese N."/>
            <person name="Submissions S."/>
        </authorList>
    </citation>
    <scope>NUCLEOTIDE SEQUENCE [LARGE SCALE GENOMIC DNA]</scope>
    <source>
        <strain evidence="9">CGMCC 1.3566</strain>
    </source>
</reference>
<dbReference type="PROSITE" id="PS51128">
    <property type="entry name" value="ZF_DKSA_2"/>
    <property type="match status" value="1"/>
</dbReference>
<evidence type="ECO:0000256" key="4">
    <source>
        <dbReference type="PROSITE-ProRule" id="PRU00510"/>
    </source>
</evidence>
<proteinExistence type="predicted"/>
<evidence type="ECO:0000256" key="5">
    <source>
        <dbReference type="SAM" id="Coils"/>
    </source>
</evidence>
<protein>
    <submittedName>
        <fullName evidence="8">RNA polymerase-binding protein DksA</fullName>
    </submittedName>
</protein>
<dbReference type="GO" id="GO:0008270">
    <property type="term" value="F:zinc ion binding"/>
    <property type="evidence" value="ECO:0007669"/>
    <property type="project" value="UniProtKB-KW"/>
</dbReference>
<evidence type="ECO:0000259" key="7">
    <source>
        <dbReference type="Pfam" id="PF01258"/>
    </source>
</evidence>
<gene>
    <name evidence="8" type="ORF">SAMN05421676_11178</name>
</gene>
<keyword evidence="1" id="KW-0479">Metal-binding</keyword>
<evidence type="ECO:0000256" key="2">
    <source>
        <dbReference type="ARBA" id="ARBA00022771"/>
    </source>
</evidence>
<dbReference type="OrthoDB" id="9811543at2"/>
<evidence type="ECO:0000256" key="1">
    <source>
        <dbReference type="ARBA" id="ARBA00022723"/>
    </source>
</evidence>
<keyword evidence="9" id="KW-1185">Reference proteome</keyword>
<dbReference type="InterPro" id="IPR014240">
    <property type="entry name" value="YteA"/>
</dbReference>
<feature type="compositionally biased region" description="Polar residues" evidence="6">
    <location>
        <begin position="38"/>
        <end position="49"/>
    </location>
</feature>
<dbReference type="PANTHER" id="PTHR33823:SF4">
    <property type="entry name" value="GENERAL STRESS PROTEIN 16O"/>
    <property type="match status" value="1"/>
</dbReference>
<feature type="compositionally biased region" description="Polar residues" evidence="6">
    <location>
        <begin position="1"/>
        <end position="15"/>
    </location>
</feature>
<evidence type="ECO:0000313" key="8">
    <source>
        <dbReference type="EMBL" id="SET93627.1"/>
    </source>
</evidence>
<keyword evidence="3" id="KW-0862">Zinc</keyword>
<organism evidence="8 9">
    <name type="scientific">Salinibacillus kushneri</name>
    <dbReference type="NCBI Taxonomy" id="237682"/>
    <lineage>
        <taxon>Bacteria</taxon>
        <taxon>Bacillati</taxon>
        <taxon>Bacillota</taxon>
        <taxon>Bacilli</taxon>
        <taxon>Bacillales</taxon>
        <taxon>Bacillaceae</taxon>
        <taxon>Salinibacillus</taxon>
    </lineage>
</organism>
<feature type="domain" description="Zinc finger DksA/TraR C4-type" evidence="7">
    <location>
        <begin position="89"/>
        <end position="117"/>
    </location>
</feature>
<evidence type="ECO:0000313" key="9">
    <source>
        <dbReference type="Proteomes" id="UP000199095"/>
    </source>
</evidence>
<dbReference type="Proteomes" id="UP000199095">
    <property type="component" value="Unassembled WGS sequence"/>
</dbReference>
<evidence type="ECO:0000256" key="3">
    <source>
        <dbReference type="ARBA" id="ARBA00022833"/>
    </source>
</evidence>
<keyword evidence="2" id="KW-0863">Zinc-finger</keyword>
<keyword evidence="5" id="KW-0175">Coiled coil</keyword>
<dbReference type="PANTHER" id="PTHR33823">
    <property type="entry name" value="RNA POLYMERASE-BINDING TRANSCRIPTION FACTOR DKSA-RELATED"/>
    <property type="match status" value="1"/>
</dbReference>
<dbReference type="InterPro" id="IPR000962">
    <property type="entry name" value="Znf_DskA_TraR"/>
</dbReference>
<dbReference type="Gene3D" id="1.20.120.910">
    <property type="entry name" value="DksA, coiled-coil domain"/>
    <property type="match status" value="1"/>
</dbReference>
<feature type="region of interest" description="Disordered" evidence="6">
    <location>
        <begin position="1"/>
        <end position="57"/>
    </location>
</feature>
<feature type="compositionally biased region" description="Basic and acidic residues" evidence="6">
    <location>
        <begin position="16"/>
        <end position="37"/>
    </location>
</feature>
<dbReference type="AlphaFoldDB" id="A0A1I0ICI0"/>
<evidence type="ECO:0000256" key="6">
    <source>
        <dbReference type="SAM" id="MobiDB-lite"/>
    </source>
</evidence>
<dbReference type="SUPFAM" id="SSF109635">
    <property type="entry name" value="DnaK suppressor protein DksA, alpha-hairpin domain"/>
    <property type="match status" value="1"/>
</dbReference>
<accession>A0A1I0ICI0</accession>
<dbReference type="RefSeq" id="WP_093136910.1">
    <property type="nucleotide sequence ID" value="NZ_FOHJ01000011.1"/>
</dbReference>
<dbReference type="InterPro" id="IPR037187">
    <property type="entry name" value="DnaK_N"/>
</dbReference>
<sequence length="263" mass="30346">MLTNKQVSTFRSQLQKAKEDIEKRLKENDHFDIETGHYHQSTGELSSYDNHPADEGSELYEREKDIALNDHAEDELKNIENALKAIDEGTYGKCKECGKEIPVERLEALPTTTYCVEHSPDQNVSTQRPVEEGVLLPPFGKFEYDDTDAVAFDAEDSWQEVAQWGTSNSPSDFAVSPDHYNETYIESDDREGYVEDYENFAGNDIEGRNITVYPTPRHEEYEENLDEEDTMSVFGDLKPYEMDPYTEEFAKEEKRNHLDNDDK</sequence>
<dbReference type="STRING" id="237682.SAMN05421676_11178"/>
<dbReference type="Pfam" id="PF01258">
    <property type="entry name" value="zf-dskA_traR"/>
    <property type="match status" value="1"/>
</dbReference>